<evidence type="ECO:0000313" key="1">
    <source>
        <dbReference type="EMBL" id="MQM00474.1"/>
    </source>
</evidence>
<dbReference type="OrthoDB" id="671703at2759"/>
<dbReference type="InterPro" id="IPR032675">
    <property type="entry name" value="LRR_dom_sf"/>
</dbReference>
<dbReference type="Proteomes" id="UP000652761">
    <property type="component" value="Unassembled WGS sequence"/>
</dbReference>
<name>A0A843W8D4_COLES</name>
<proteinExistence type="predicted"/>
<organism evidence="1 2">
    <name type="scientific">Colocasia esculenta</name>
    <name type="common">Wild taro</name>
    <name type="synonym">Arum esculentum</name>
    <dbReference type="NCBI Taxonomy" id="4460"/>
    <lineage>
        <taxon>Eukaryota</taxon>
        <taxon>Viridiplantae</taxon>
        <taxon>Streptophyta</taxon>
        <taxon>Embryophyta</taxon>
        <taxon>Tracheophyta</taxon>
        <taxon>Spermatophyta</taxon>
        <taxon>Magnoliopsida</taxon>
        <taxon>Liliopsida</taxon>
        <taxon>Araceae</taxon>
        <taxon>Aroideae</taxon>
        <taxon>Colocasieae</taxon>
        <taxon>Colocasia</taxon>
    </lineage>
</organism>
<dbReference type="PANTHER" id="PTHR48054:SF94">
    <property type="entry name" value="LEUCINE-RICH REPEAT RECEPTOR-LIKE PROTEIN FASCIATED EAR2"/>
    <property type="match status" value="1"/>
</dbReference>
<dbReference type="EMBL" id="NMUH01002519">
    <property type="protein sequence ID" value="MQM00474.1"/>
    <property type="molecule type" value="Genomic_DNA"/>
</dbReference>
<evidence type="ECO:0000313" key="2">
    <source>
        <dbReference type="Proteomes" id="UP000652761"/>
    </source>
</evidence>
<protein>
    <submittedName>
        <fullName evidence="1">Uncharacterized protein</fullName>
    </submittedName>
</protein>
<reference evidence="1" key="1">
    <citation type="submission" date="2017-07" db="EMBL/GenBank/DDBJ databases">
        <title>Taro Niue Genome Assembly and Annotation.</title>
        <authorList>
            <person name="Atibalentja N."/>
            <person name="Keating K."/>
            <person name="Fields C.J."/>
        </authorList>
    </citation>
    <scope>NUCLEOTIDE SEQUENCE</scope>
    <source>
        <strain evidence="1">Niue_2</strain>
        <tissue evidence="1">Leaf</tissue>
    </source>
</reference>
<dbReference type="AlphaFoldDB" id="A0A843W8D4"/>
<accession>A0A843W8D4</accession>
<sequence length="103" mass="10870">MAAPAASALGAIPSPDNAFTGSIPNSLSQLTSLTDMPLNNNMLIGALPDAFQSLTGLINLYVENNLFSGPVPTKLYNIPNFRCRVDTRDVASGLVLHVLSLQT</sequence>
<dbReference type="SUPFAM" id="SSF52058">
    <property type="entry name" value="L domain-like"/>
    <property type="match status" value="1"/>
</dbReference>
<comment type="caution">
    <text evidence="1">The sequence shown here is derived from an EMBL/GenBank/DDBJ whole genome shotgun (WGS) entry which is preliminary data.</text>
</comment>
<dbReference type="InterPro" id="IPR052592">
    <property type="entry name" value="LRR-RLK"/>
</dbReference>
<keyword evidence="2" id="KW-1185">Reference proteome</keyword>
<dbReference type="Gene3D" id="3.80.10.10">
    <property type="entry name" value="Ribonuclease Inhibitor"/>
    <property type="match status" value="1"/>
</dbReference>
<gene>
    <name evidence="1" type="ORF">Taro_033207</name>
</gene>
<dbReference type="PANTHER" id="PTHR48054">
    <property type="entry name" value="RECEPTOR KINASE-LIKE PROTEIN XA21"/>
    <property type="match status" value="1"/>
</dbReference>